<organism evidence="2 3">
    <name type="scientific">Melanomma pulvis-pyrius CBS 109.77</name>
    <dbReference type="NCBI Taxonomy" id="1314802"/>
    <lineage>
        <taxon>Eukaryota</taxon>
        <taxon>Fungi</taxon>
        <taxon>Dikarya</taxon>
        <taxon>Ascomycota</taxon>
        <taxon>Pezizomycotina</taxon>
        <taxon>Dothideomycetes</taxon>
        <taxon>Pleosporomycetidae</taxon>
        <taxon>Pleosporales</taxon>
        <taxon>Melanommataceae</taxon>
        <taxon>Melanomma</taxon>
    </lineage>
</organism>
<gene>
    <name evidence="2" type="ORF">K505DRAFT_194360</name>
</gene>
<dbReference type="EMBL" id="MU002027">
    <property type="protein sequence ID" value="KAF2791279.1"/>
    <property type="molecule type" value="Genomic_DNA"/>
</dbReference>
<dbReference type="InterPro" id="IPR049326">
    <property type="entry name" value="Rhodopsin_dom_fungi"/>
</dbReference>
<feature type="domain" description="Rhodopsin" evidence="1">
    <location>
        <begin position="1"/>
        <end position="51"/>
    </location>
</feature>
<evidence type="ECO:0000313" key="3">
    <source>
        <dbReference type="Proteomes" id="UP000799757"/>
    </source>
</evidence>
<evidence type="ECO:0000313" key="2">
    <source>
        <dbReference type="EMBL" id="KAF2791279.1"/>
    </source>
</evidence>
<dbReference type="AlphaFoldDB" id="A0A6A6X4P0"/>
<feature type="non-terminal residue" evidence="2">
    <location>
        <position position="1"/>
    </location>
</feature>
<evidence type="ECO:0000259" key="1">
    <source>
        <dbReference type="Pfam" id="PF20684"/>
    </source>
</evidence>
<accession>A0A6A6X4P0</accession>
<dbReference type="Proteomes" id="UP000799757">
    <property type="component" value="Unassembled WGS sequence"/>
</dbReference>
<dbReference type="OrthoDB" id="3934549at2759"/>
<reference evidence="2" key="1">
    <citation type="journal article" date="2020" name="Stud. Mycol.">
        <title>101 Dothideomycetes genomes: a test case for predicting lifestyles and emergence of pathogens.</title>
        <authorList>
            <person name="Haridas S."/>
            <person name="Albert R."/>
            <person name="Binder M."/>
            <person name="Bloem J."/>
            <person name="Labutti K."/>
            <person name="Salamov A."/>
            <person name="Andreopoulos B."/>
            <person name="Baker S."/>
            <person name="Barry K."/>
            <person name="Bills G."/>
            <person name="Bluhm B."/>
            <person name="Cannon C."/>
            <person name="Castanera R."/>
            <person name="Culley D."/>
            <person name="Daum C."/>
            <person name="Ezra D."/>
            <person name="Gonzalez J."/>
            <person name="Henrissat B."/>
            <person name="Kuo A."/>
            <person name="Liang C."/>
            <person name="Lipzen A."/>
            <person name="Lutzoni F."/>
            <person name="Magnuson J."/>
            <person name="Mondo S."/>
            <person name="Nolan M."/>
            <person name="Ohm R."/>
            <person name="Pangilinan J."/>
            <person name="Park H.-J."/>
            <person name="Ramirez L."/>
            <person name="Alfaro M."/>
            <person name="Sun H."/>
            <person name="Tritt A."/>
            <person name="Yoshinaga Y."/>
            <person name="Zwiers L.-H."/>
            <person name="Turgeon B."/>
            <person name="Goodwin S."/>
            <person name="Spatafora J."/>
            <person name="Crous P."/>
            <person name="Grigoriev I."/>
        </authorList>
    </citation>
    <scope>NUCLEOTIDE SEQUENCE</scope>
    <source>
        <strain evidence="2">CBS 109.77</strain>
    </source>
</reference>
<dbReference type="Pfam" id="PF20684">
    <property type="entry name" value="Fung_rhodopsin"/>
    <property type="match status" value="1"/>
</dbReference>
<keyword evidence="3" id="KW-1185">Reference proteome</keyword>
<proteinExistence type="predicted"/>
<sequence length="52" mass="5843">IPISANWDPTLAARARCVDFGSNLITLNTINAVTDFILLVLPMPRLWRLYVS</sequence>
<name>A0A6A6X4P0_9PLEO</name>
<protein>
    <recommendedName>
        <fullName evidence="1">Rhodopsin domain-containing protein</fullName>
    </recommendedName>
</protein>
<feature type="non-terminal residue" evidence="2">
    <location>
        <position position="52"/>
    </location>
</feature>